<evidence type="ECO:0000256" key="7">
    <source>
        <dbReference type="ARBA" id="ARBA00022833"/>
    </source>
</evidence>
<name>A0ABU2P0L6_9ACTN</name>
<dbReference type="PANTHER" id="PTHR30477">
    <property type="entry name" value="ABC-TRANSPORTER METAL-BINDING PROTEIN"/>
    <property type="match status" value="1"/>
</dbReference>
<dbReference type="InterPro" id="IPR001626">
    <property type="entry name" value="ABC_TroCD"/>
</dbReference>
<comment type="similarity">
    <text evidence="3 13">Belongs to the ABC-3 integral membrane protein family.</text>
</comment>
<protein>
    <recommendedName>
        <fullName evidence="12">High-affinity zinc uptake system membrane protein ZnuB</fullName>
    </recommendedName>
</protein>
<evidence type="ECO:0000256" key="4">
    <source>
        <dbReference type="ARBA" id="ARBA00022448"/>
    </source>
</evidence>
<evidence type="ECO:0000256" key="9">
    <source>
        <dbReference type="ARBA" id="ARBA00022989"/>
    </source>
</evidence>
<keyword evidence="16" id="KW-1185">Reference proteome</keyword>
<dbReference type="PANTHER" id="PTHR30477:SF23">
    <property type="entry name" value="HIGH-AFFINITY ZINC UPTAKE SYSTEM MEMBRANE PROTEIN ZNUB"/>
    <property type="match status" value="1"/>
</dbReference>
<feature type="transmembrane region" description="Helical" evidence="14">
    <location>
        <begin position="180"/>
        <end position="208"/>
    </location>
</feature>
<feature type="transmembrane region" description="Helical" evidence="14">
    <location>
        <begin position="142"/>
        <end position="160"/>
    </location>
</feature>
<keyword evidence="5" id="KW-1003">Cell membrane</keyword>
<dbReference type="SUPFAM" id="SSF81345">
    <property type="entry name" value="ABC transporter involved in vitamin B12 uptake, BtuC"/>
    <property type="match status" value="1"/>
</dbReference>
<evidence type="ECO:0000256" key="11">
    <source>
        <dbReference type="ARBA" id="ARBA00023136"/>
    </source>
</evidence>
<evidence type="ECO:0000256" key="6">
    <source>
        <dbReference type="ARBA" id="ARBA00022692"/>
    </source>
</evidence>
<keyword evidence="7" id="KW-0862">Zinc</keyword>
<dbReference type="RefSeq" id="WP_311675881.1">
    <property type="nucleotide sequence ID" value="NZ_JAVREQ010000034.1"/>
</dbReference>
<dbReference type="EMBL" id="JAVREQ010000034">
    <property type="protein sequence ID" value="MDT0382282.1"/>
    <property type="molecule type" value="Genomic_DNA"/>
</dbReference>
<keyword evidence="11 14" id="KW-0472">Membrane</keyword>
<dbReference type="Proteomes" id="UP001183414">
    <property type="component" value="Unassembled WGS sequence"/>
</dbReference>
<keyword evidence="10" id="KW-0406">Ion transport</keyword>
<reference evidence="16" key="1">
    <citation type="submission" date="2023-07" db="EMBL/GenBank/DDBJ databases">
        <title>30 novel species of actinomycetes from the DSMZ collection.</title>
        <authorList>
            <person name="Nouioui I."/>
        </authorList>
    </citation>
    <scope>NUCLEOTIDE SEQUENCE [LARGE SCALE GENOMIC DNA]</scope>
    <source>
        <strain evidence="16">DSM 42041</strain>
    </source>
</reference>
<evidence type="ECO:0000256" key="5">
    <source>
        <dbReference type="ARBA" id="ARBA00022475"/>
    </source>
</evidence>
<evidence type="ECO:0000256" key="8">
    <source>
        <dbReference type="ARBA" id="ARBA00022906"/>
    </source>
</evidence>
<dbReference type="Gene3D" id="1.10.3470.10">
    <property type="entry name" value="ABC transporter involved in vitamin B12 uptake, BtuC"/>
    <property type="match status" value="1"/>
</dbReference>
<evidence type="ECO:0000313" key="15">
    <source>
        <dbReference type="EMBL" id="MDT0382282.1"/>
    </source>
</evidence>
<keyword evidence="8" id="KW-0864">Zinc transport</keyword>
<comment type="caution">
    <text evidence="15">The sequence shown here is derived from an EMBL/GenBank/DDBJ whole genome shotgun (WGS) entry which is preliminary data.</text>
</comment>
<sequence length="282" mass="28858">MSALTDPFHLPYMARALTELVVLGGAGGVVGTFVMLRRLAYVADALTHTVFPGVVIGFAVGAADGVFWGALLAGLATAVLLTGLTRAPRVSDDTALTVLLTAMFGLGVILVTRQHDYHHDLTAFLFGQVLTVTWADVLQSSLLAAGCLLALSFLGPHLTLRAFDPEGARAMGYRTGLLDLALNVVIALVVVAAVRSVGTVLVIALLILPAAFGRALSHRVPVIAAAGAAFGALCGWLGLAAGYHASVGYGLPLAAGPAVVLLMASGYALALGGTAMRKAHRA</sequence>
<feature type="transmembrane region" description="Helical" evidence="14">
    <location>
        <begin position="249"/>
        <end position="271"/>
    </location>
</feature>
<comment type="subcellular location">
    <subcellularLocation>
        <location evidence="2 13">Cell membrane</location>
        <topology evidence="2 13">Multi-pass membrane protein</topology>
    </subcellularLocation>
</comment>
<keyword evidence="4 13" id="KW-0813">Transport</keyword>
<gene>
    <name evidence="15" type="ORF">RM572_26335</name>
</gene>
<organism evidence="15 16">
    <name type="scientific">Streptomyces hazeniae</name>
    <dbReference type="NCBI Taxonomy" id="3075538"/>
    <lineage>
        <taxon>Bacteria</taxon>
        <taxon>Bacillati</taxon>
        <taxon>Actinomycetota</taxon>
        <taxon>Actinomycetes</taxon>
        <taxon>Kitasatosporales</taxon>
        <taxon>Streptomycetaceae</taxon>
        <taxon>Streptomyces</taxon>
    </lineage>
</organism>
<feature type="transmembrane region" description="Helical" evidence="14">
    <location>
        <begin position="94"/>
        <end position="111"/>
    </location>
</feature>
<feature type="transmembrane region" description="Helical" evidence="14">
    <location>
        <begin position="12"/>
        <end position="34"/>
    </location>
</feature>
<dbReference type="Pfam" id="PF00950">
    <property type="entry name" value="ABC-3"/>
    <property type="match status" value="1"/>
</dbReference>
<evidence type="ECO:0000256" key="10">
    <source>
        <dbReference type="ARBA" id="ARBA00023065"/>
    </source>
</evidence>
<evidence type="ECO:0000256" key="13">
    <source>
        <dbReference type="RuleBase" id="RU003943"/>
    </source>
</evidence>
<evidence type="ECO:0000256" key="14">
    <source>
        <dbReference type="SAM" id="Phobius"/>
    </source>
</evidence>
<evidence type="ECO:0000256" key="2">
    <source>
        <dbReference type="ARBA" id="ARBA00004651"/>
    </source>
</evidence>
<evidence type="ECO:0000313" key="16">
    <source>
        <dbReference type="Proteomes" id="UP001183414"/>
    </source>
</evidence>
<keyword evidence="6 13" id="KW-0812">Transmembrane</keyword>
<accession>A0ABU2P0L6</accession>
<evidence type="ECO:0000256" key="1">
    <source>
        <dbReference type="ARBA" id="ARBA00002313"/>
    </source>
</evidence>
<feature type="transmembrane region" description="Helical" evidence="14">
    <location>
        <begin position="220"/>
        <end position="243"/>
    </location>
</feature>
<evidence type="ECO:0000256" key="3">
    <source>
        <dbReference type="ARBA" id="ARBA00008034"/>
    </source>
</evidence>
<evidence type="ECO:0000256" key="12">
    <source>
        <dbReference type="ARBA" id="ARBA00040080"/>
    </source>
</evidence>
<proteinExistence type="inferred from homology"/>
<keyword evidence="9 14" id="KW-1133">Transmembrane helix</keyword>
<comment type="function">
    <text evidence="1">Involved in the high-affinity zinc uptake transport system.</text>
</comment>
<dbReference type="InterPro" id="IPR037294">
    <property type="entry name" value="ABC_BtuC-like"/>
</dbReference>